<proteinExistence type="predicted"/>
<dbReference type="EMBL" id="JACVFC010000005">
    <property type="protein sequence ID" value="MBC9934513.1"/>
    <property type="molecule type" value="Genomic_DNA"/>
</dbReference>
<organism evidence="2 3">
    <name type="scientific">Chitinophaga qingshengii</name>
    <dbReference type="NCBI Taxonomy" id="1569794"/>
    <lineage>
        <taxon>Bacteria</taxon>
        <taxon>Pseudomonadati</taxon>
        <taxon>Bacteroidota</taxon>
        <taxon>Chitinophagia</taxon>
        <taxon>Chitinophagales</taxon>
        <taxon>Chitinophagaceae</taxon>
        <taxon>Chitinophaga</taxon>
    </lineage>
</organism>
<dbReference type="Pfam" id="PF10067">
    <property type="entry name" value="DUF2306"/>
    <property type="match status" value="1"/>
</dbReference>
<protein>
    <submittedName>
        <fullName evidence="2">DUF2306 domain-containing protein</fullName>
    </submittedName>
</protein>
<keyword evidence="3" id="KW-1185">Reference proteome</keyword>
<comment type="caution">
    <text evidence="2">The sequence shown here is derived from an EMBL/GenBank/DDBJ whole genome shotgun (WGS) entry which is preliminary data.</text>
</comment>
<keyword evidence="1" id="KW-0812">Transmembrane</keyword>
<reference evidence="2 3" key="1">
    <citation type="submission" date="2020-09" db="EMBL/GenBank/DDBJ databases">
        <title>Genome sequences of type strains of Chitinophaga qingshengii and Chitinophaga varians.</title>
        <authorList>
            <person name="Kittiwongwattana C."/>
        </authorList>
    </citation>
    <scope>NUCLEOTIDE SEQUENCE [LARGE SCALE GENOMIC DNA]</scope>
    <source>
        <strain evidence="2 3">JCM 30026</strain>
    </source>
</reference>
<keyword evidence="1" id="KW-0472">Membrane</keyword>
<sequence length="214" mass="24242">MTVHATTKILRSASWILICLLAIIIGFYPSLYFILGEKFGLLKSKPPALLTNLLWRIGFYAHIIPGGLALLIGWLQFSRKLRERNVQWHRRLGKVYVIAVLISSVAATCIGFTATGGPIAQTGFIGLGITWFTTTLLAYTTIRKGNTLQHERLMIYSYAASLAAVTLRLWLPLLVYELHFFIIAYRVVAWLCWVPNIFVAWLIARRLRPAVVRI</sequence>
<feature type="transmembrane region" description="Helical" evidence="1">
    <location>
        <begin position="153"/>
        <end position="171"/>
    </location>
</feature>
<dbReference type="Proteomes" id="UP000659124">
    <property type="component" value="Unassembled WGS sequence"/>
</dbReference>
<accession>A0ABR7TXV8</accession>
<evidence type="ECO:0000313" key="2">
    <source>
        <dbReference type="EMBL" id="MBC9934513.1"/>
    </source>
</evidence>
<feature type="transmembrane region" description="Helical" evidence="1">
    <location>
        <begin position="119"/>
        <end position="141"/>
    </location>
</feature>
<keyword evidence="1" id="KW-1133">Transmembrane helix</keyword>
<feature type="transmembrane region" description="Helical" evidence="1">
    <location>
        <begin position="54"/>
        <end position="75"/>
    </location>
</feature>
<feature type="transmembrane region" description="Helical" evidence="1">
    <location>
        <begin position="12"/>
        <end position="34"/>
    </location>
</feature>
<feature type="transmembrane region" description="Helical" evidence="1">
    <location>
        <begin position="183"/>
        <end position="204"/>
    </location>
</feature>
<feature type="transmembrane region" description="Helical" evidence="1">
    <location>
        <begin position="95"/>
        <end position="113"/>
    </location>
</feature>
<gene>
    <name evidence="2" type="ORF">ICL07_29265</name>
</gene>
<evidence type="ECO:0000313" key="3">
    <source>
        <dbReference type="Proteomes" id="UP000659124"/>
    </source>
</evidence>
<name>A0ABR7TXV8_9BACT</name>
<dbReference type="InterPro" id="IPR018750">
    <property type="entry name" value="DUF2306_membrane"/>
</dbReference>
<evidence type="ECO:0000256" key="1">
    <source>
        <dbReference type="SAM" id="Phobius"/>
    </source>
</evidence>